<organism evidence="1 2">
    <name type="scientific">Mytilus coruscus</name>
    <name type="common">Sea mussel</name>
    <dbReference type="NCBI Taxonomy" id="42192"/>
    <lineage>
        <taxon>Eukaryota</taxon>
        <taxon>Metazoa</taxon>
        <taxon>Spiralia</taxon>
        <taxon>Lophotrochozoa</taxon>
        <taxon>Mollusca</taxon>
        <taxon>Bivalvia</taxon>
        <taxon>Autobranchia</taxon>
        <taxon>Pteriomorphia</taxon>
        <taxon>Mytilida</taxon>
        <taxon>Mytiloidea</taxon>
        <taxon>Mytilidae</taxon>
        <taxon>Mytilinae</taxon>
        <taxon>Mytilus</taxon>
    </lineage>
</organism>
<reference evidence="1 2" key="1">
    <citation type="submission" date="2020-06" db="EMBL/GenBank/DDBJ databases">
        <authorList>
            <person name="Li R."/>
            <person name="Bekaert M."/>
        </authorList>
    </citation>
    <scope>NUCLEOTIDE SEQUENCE [LARGE SCALE GENOMIC DNA]</scope>
    <source>
        <strain evidence="2">wild</strain>
    </source>
</reference>
<accession>A0A6J8DGT0</accession>
<protein>
    <submittedName>
        <fullName evidence="1">PRMT9</fullName>
        <ecNumber evidence="1">2.1.1.320</ecNumber>
    </submittedName>
</protein>
<name>A0A6J8DGT0_MYTCO</name>
<keyword evidence="1" id="KW-0808">Transferase</keyword>
<dbReference type="GO" id="GO:0035243">
    <property type="term" value="F:protein-arginine omega-N symmetric methyltransferase activity"/>
    <property type="evidence" value="ECO:0007669"/>
    <property type="project" value="UniProtKB-EC"/>
</dbReference>
<keyword evidence="1" id="KW-0489">Methyltransferase</keyword>
<dbReference type="OrthoDB" id="5980806at2759"/>
<dbReference type="EC" id="2.1.1.320" evidence="1"/>
<sequence>MSSDTSHISKSSLSCAKSFLSKKKYGRSFANFLLFLKLSPHKQNEVLDDFIHCMTEWTNQLITEERIDDLFKCYDQACEILPDCESILNNIGAQLFRVSLVVTETFDAALFGENIVSTIQHALQNLMIPFEDDDKEEVLCFYSLVCRMLTLNTYLYTVQQGQRLIHTLQKICRQ</sequence>
<evidence type="ECO:0000313" key="2">
    <source>
        <dbReference type="Proteomes" id="UP000507470"/>
    </source>
</evidence>
<gene>
    <name evidence="1" type="ORF">MCOR_40151</name>
</gene>
<dbReference type="GO" id="GO:0032259">
    <property type="term" value="P:methylation"/>
    <property type="evidence" value="ECO:0007669"/>
    <property type="project" value="UniProtKB-KW"/>
</dbReference>
<dbReference type="Proteomes" id="UP000507470">
    <property type="component" value="Unassembled WGS sequence"/>
</dbReference>
<proteinExistence type="predicted"/>
<dbReference type="EMBL" id="CACVKT020007264">
    <property type="protein sequence ID" value="CAC5406582.1"/>
    <property type="molecule type" value="Genomic_DNA"/>
</dbReference>
<keyword evidence="2" id="KW-1185">Reference proteome</keyword>
<dbReference type="AlphaFoldDB" id="A0A6J8DGT0"/>
<evidence type="ECO:0000313" key="1">
    <source>
        <dbReference type="EMBL" id="CAC5406582.1"/>
    </source>
</evidence>